<dbReference type="InterPro" id="IPR032706">
    <property type="entry name" value="Spt6_HHH"/>
</dbReference>
<sequence>MLLPSTVKRSACQTTRQLFLSVCQLHARKMADFIDSEAEESEEEQELTEKDRKKLKKVKAIESDDEDDDDEDEERMREELKDLIDDNPIEEDDSDGSDDDGPNRKRKKSDDEDELEEGLDEDDYDLLEDNLGIKLDRKKHFKRLRRIDDEESDDEGEGGGDAREAIATELFEGGSDHDEEGDHTQRSEDVNMEEDDEDEGEYSDDPDDFIVDDDGNPIATKRKKRKPIFTDAALQEAQDIFGVDFDYEEIGKYDEYEDESDEEEDDEYIDEEGTEGEKRRKEKRSRTKKASRKSIFEIYEPEELRRGHFTDLDNQIRNTDIPERIQLRQVPLVKVAKDSPELEEEAKWIFANAFSKGTISQQEGEGRGASKKDPVTTIPKIKKCLEFIRCDLFEVPFIAFYRKEYTQPELNINDLWKIYKHDEKWCQLKSRKEGLARLFEKMQNYQADKLMENINQPLPEDVRVMHNEDITRVNNVSSMEELRDVYQHFILYYGNEIPAMQEATKKKEKARAKEERERKRQERLARRADPENADEEDMDADFVDVEEEPEEDQETENVKQASRNSTYSLCCRANLQGLAARFGLTPTEFAENLRDNYQRNEIEGDEDQEPTVAAEQFINGNFKSADEVLRAVTFMLAVQLSREPLVRSTIRQAYQERAKLTVRPTKKGMKEIDENHPCYSVKYLKDKPVTDLKADMFLQLCMAEQEKLLTLTLSEDIDGMTTISYLTEMKNLYTKDGFSKNVQEWNILRTDCVELAYKKFILPQMRTELKEKLLREAKDCVLKACCRKLYNWLKVAPYSVEFPDEDEDEWDTTNGIRILSIAYVTDMDQAAFASVIGPQGECVEFLKLPGLLKRKNSRRDEDRLDKEADIEALRRLMISRKPHLVVIGGESRDATMVQADLQEIVNGLTEDEQFPSIKVDIVDNELAKVYANSKRATSEFRDYPALLRQAISLGRRMQDPLIEFGQLCTPDEEILCLRFHSLQDNIDKEELLEYLYLEFVNRTNEVGVDLNRAMNELSVANLLQFVCGLGPRKAAAIMKTLKQTNHKMENRSQLVTVCHMAPIIFINCAGFLKIDTNSLGDSTEVYVEVLDGSRVHPETYEWARKMAVDALEYDDEELNPAGALEEILESPEKLKDLDLDAFAEELERQGFGNRSITLYDIRAELHHRYKDLRCPYQSPNPEELFDMLTKETPDSFYIGKLITAFVTGITHRKPQGDQLDNANPVKNDDTGLWQCPFCLKNDFSELSDVWNHFDAGGCPGSATGVRLRLDNGISGYIPIKNLSDNHVANPEDRVRRGQVIHCRVTKIEVDRFSIECTSKTSDLSDKNNILRPQKDPYYDSETELKDIQAEQDSKKLRAKQTFVTRVIVHPSFYNISFVEADKKMEAMDQGDAIFRPSSKGAEHLTCTWKVTDTICQHIDVRESGKENAFSLGKTLWIEHHEFEDLDEIIARHINPMASFARDLLNFRYYRDFDGGKREVAEKYLAEEREKNKNKIHYFVSASKEFAGKFMLSYQPRIHPRHEFITVMPEGFRYRKQVFDSLNNLFKWFKEHFRDPTPGTPSTPRGSNRTPFANQTPTLNVGGMEAIHRVAQNLPQHIVHSLSQVATHTPGYPHTPGAAAAFPGYGAFANTPYTPSGQTPYMTPYQTPRYQQAHPTASPQQHHRPSSRSRTDMPPPSSIPMGTPRGTPTSHHGTPTYRSTPTYGSGRPQSSAASVEPSDWKRAAEEWAKAKRNPNAGDSGSWGTPRSEGRSTPRDRGTPRDGRSNSRLGTPHGTPRSVASHTSTPRTINSPHSMVESASGGDATPLYDEN</sequence>
<dbReference type="Gene3D" id="1.10.150.850">
    <property type="entry name" value="Spt6, helix-hairpin-helix domain"/>
    <property type="match status" value="1"/>
</dbReference>
<evidence type="ECO:0000256" key="4">
    <source>
        <dbReference type="ARBA" id="ARBA00022553"/>
    </source>
</evidence>
<dbReference type="GO" id="GO:0042393">
    <property type="term" value="F:histone binding"/>
    <property type="evidence" value="ECO:0007669"/>
    <property type="project" value="TreeGrafter"/>
</dbReference>
<dbReference type="InterPro" id="IPR023323">
    <property type="entry name" value="Tex-like_dom_sf"/>
</dbReference>
<feature type="compositionally biased region" description="Basic and acidic residues" evidence="11">
    <location>
        <begin position="511"/>
        <end position="530"/>
    </location>
</feature>
<feature type="compositionally biased region" description="Basic and acidic residues" evidence="11">
    <location>
        <begin position="1746"/>
        <end position="1763"/>
    </location>
</feature>
<evidence type="ECO:0000256" key="10">
    <source>
        <dbReference type="PIRNR" id="PIRNR036947"/>
    </source>
</evidence>
<dbReference type="Proteomes" id="UP000494165">
    <property type="component" value="Unassembled WGS sequence"/>
</dbReference>
<dbReference type="Pfam" id="PF22706">
    <property type="entry name" value="Tex_central_region"/>
    <property type="match status" value="1"/>
</dbReference>
<dbReference type="Pfam" id="PF14635">
    <property type="entry name" value="HHH_7"/>
    <property type="match status" value="1"/>
</dbReference>
<dbReference type="InterPro" id="IPR010994">
    <property type="entry name" value="RuvA_2-like"/>
</dbReference>
<comment type="caution">
    <text evidence="13">The sequence shown here is derived from an EMBL/GenBank/DDBJ whole genome shotgun (WGS) entry which is preliminary data.</text>
</comment>
<dbReference type="Gene3D" id="2.40.50.140">
    <property type="entry name" value="Nucleic acid-binding proteins"/>
    <property type="match status" value="1"/>
</dbReference>
<dbReference type="InterPro" id="IPR042066">
    <property type="entry name" value="Spt6_death-like"/>
</dbReference>
<evidence type="ECO:0000256" key="2">
    <source>
        <dbReference type="ARBA" id="ARBA00009253"/>
    </source>
</evidence>
<keyword evidence="5" id="KW-0175">Coiled coil</keyword>
<evidence type="ECO:0000256" key="3">
    <source>
        <dbReference type="ARBA" id="ARBA00020248"/>
    </source>
</evidence>
<dbReference type="InterPro" id="IPR036860">
    <property type="entry name" value="SH2_dom_sf"/>
</dbReference>
<dbReference type="FunFam" id="3.30.420.140:FF:000004">
    <property type="entry name" value="Transcription elongation factor spt6"/>
    <property type="match status" value="1"/>
</dbReference>
<dbReference type="GO" id="GO:0060429">
    <property type="term" value="P:epithelium development"/>
    <property type="evidence" value="ECO:0007669"/>
    <property type="project" value="UniProtKB-ARBA"/>
</dbReference>
<dbReference type="CDD" id="cd09928">
    <property type="entry name" value="SH2_Cterm_SPT6_like"/>
    <property type="match status" value="1"/>
</dbReference>
<comment type="similarity">
    <text evidence="2 10">Belongs to the SPT6 family.</text>
</comment>
<dbReference type="CDD" id="cd09918">
    <property type="entry name" value="SH2_Nterm_SPT6_like"/>
    <property type="match status" value="1"/>
</dbReference>
<keyword evidence="7" id="KW-0143">Chaperone</keyword>
<dbReference type="InterPro" id="IPR035019">
    <property type="entry name" value="Spt6_SH2_N"/>
</dbReference>
<dbReference type="PIRSF" id="PIRSF036947">
    <property type="entry name" value="Spt6"/>
    <property type="match status" value="1"/>
</dbReference>
<evidence type="ECO:0000256" key="6">
    <source>
        <dbReference type="ARBA" id="ARBA00023163"/>
    </source>
</evidence>
<dbReference type="FunFam" id="1.10.150.850:FF:000004">
    <property type="entry name" value="Transcription elongation factor SPT6"/>
    <property type="match status" value="1"/>
</dbReference>
<feature type="compositionally biased region" description="Basic and acidic residues" evidence="11">
    <location>
        <begin position="1717"/>
        <end position="1728"/>
    </location>
</feature>
<reference evidence="13 14" key="1">
    <citation type="submission" date="2020-04" db="EMBL/GenBank/DDBJ databases">
        <authorList>
            <person name="Alioto T."/>
            <person name="Alioto T."/>
            <person name="Gomez Garrido J."/>
        </authorList>
    </citation>
    <scope>NUCLEOTIDE SEQUENCE [LARGE SCALE GENOMIC DNA]</scope>
</reference>
<dbReference type="GO" id="GO:0031491">
    <property type="term" value="F:nucleosome binding"/>
    <property type="evidence" value="ECO:0007669"/>
    <property type="project" value="TreeGrafter"/>
</dbReference>
<feature type="compositionally biased region" description="Acidic residues" evidence="11">
    <location>
        <begin position="85"/>
        <end position="100"/>
    </location>
</feature>
<feature type="compositionally biased region" description="Polar residues" evidence="11">
    <location>
        <begin position="1776"/>
        <end position="1791"/>
    </location>
</feature>
<feature type="region of interest" description="Disordered" evidence="11">
    <location>
        <begin position="503"/>
        <end position="563"/>
    </location>
</feature>
<dbReference type="InterPro" id="IPR003029">
    <property type="entry name" value="S1_domain"/>
</dbReference>
<dbReference type="SMART" id="SM00252">
    <property type="entry name" value="SH2"/>
    <property type="match status" value="1"/>
</dbReference>
<keyword evidence="8 10" id="KW-0539">Nucleus</keyword>
<gene>
    <name evidence="13" type="ORF">CLODIP_2_CD15486</name>
</gene>
<dbReference type="PROSITE" id="PS50126">
    <property type="entry name" value="S1"/>
    <property type="match status" value="1"/>
</dbReference>
<dbReference type="Pfam" id="PF14639">
    <property type="entry name" value="YqgF"/>
    <property type="match status" value="1"/>
</dbReference>
<dbReference type="InterPro" id="IPR017072">
    <property type="entry name" value="TF_Spt6"/>
</dbReference>
<dbReference type="SUPFAM" id="SSF50249">
    <property type="entry name" value="Nucleic acid-binding proteins"/>
    <property type="match status" value="1"/>
</dbReference>
<feature type="domain" description="S1 motif" evidence="12">
    <location>
        <begin position="1264"/>
        <end position="1319"/>
    </location>
</feature>
<dbReference type="InterPro" id="IPR028083">
    <property type="entry name" value="Spt6_acidic_N_dom"/>
</dbReference>
<feature type="compositionally biased region" description="Acidic residues" evidence="11">
    <location>
        <begin position="36"/>
        <end position="46"/>
    </location>
</feature>
<evidence type="ECO:0000256" key="11">
    <source>
        <dbReference type="SAM" id="MobiDB-lite"/>
    </source>
</evidence>
<dbReference type="InterPro" id="IPR000980">
    <property type="entry name" value="SH2"/>
</dbReference>
<feature type="compositionally biased region" description="Polar residues" evidence="11">
    <location>
        <begin position="1636"/>
        <end position="1659"/>
    </location>
</feature>
<proteinExistence type="inferred from homology"/>
<evidence type="ECO:0000313" key="14">
    <source>
        <dbReference type="Proteomes" id="UP000494165"/>
    </source>
</evidence>
<keyword evidence="6 10" id="KW-0804">Transcription</keyword>
<dbReference type="GO" id="GO:0003677">
    <property type="term" value="F:DNA binding"/>
    <property type="evidence" value="ECO:0007669"/>
    <property type="project" value="InterPro"/>
</dbReference>
<comment type="subcellular location">
    <subcellularLocation>
        <location evidence="1 10">Nucleus</location>
    </subcellularLocation>
</comment>
<dbReference type="GO" id="GO:0034728">
    <property type="term" value="P:nucleosome organization"/>
    <property type="evidence" value="ECO:0007669"/>
    <property type="project" value="TreeGrafter"/>
</dbReference>
<dbReference type="Gene3D" id="3.30.505.10">
    <property type="entry name" value="SH2 domain"/>
    <property type="match status" value="2"/>
</dbReference>
<feature type="region of interest" description="Disordered" evidence="11">
    <location>
        <begin position="1636"/>
        <end position="1809"/>
    </location>
</feature>
<dbReference type="Gene3D" id="3.30.420.140">
    <property type="entry name" value="YqgF/RNase H-like domain"/>
    <property type="match status" value="1"/>
</dbReference>
<dbReference type="Pfam" id="PF14633">
    <property type="entry name" value="SH2_2"/>
    <property type="match status" value="1"/>
</dbReference>
<feature type="compositionally biased region" description="Acidic residues" evidence="11">
    <location>
        <begin position="255"/>
        <end position="274"/>
    </location>
</feature>
<feature type="compositionally biased region" description="Acidic residues" evidence="11">
    <location>
        <begin position="531"/>
        <end position="555"/>
    </location>
</feature>
<dbReference type="PANTHER" id="PTHR10145:SF6">
    <property type="entry name" value="TRANSCRIPTION ELONGATION FACTOR SPT6"/>
    <property type="match status" value="1"/>
</dbReference>
<dbReference type="SUPFAM" id="SSF55550">
    <property type="entry name" value="SH2 domain"/>
    <property type="match status" value="1"/>
</dbReference>
<dbReference type="FunFam" id="1.10.3500.10:FF:000006">
    <property type="entry name" value="Transcription elongation factor spt6"/>
    <property type="match status" value="1"/>
</dbReference>
<keyword evidence="14" id="KW-1185">Reference proteome</keyword>
<dbReference type="InterPro" id="IPR028088">
    <property type="entry name" value="Spt6_HTH_DNA-bd_dom"/>
</dbReference>
<evidence type="ECO:0000256" key="7">
    <source>
        <dbReference type="ARBA" id="ARBA00023186"/>
    </source>
</evidence>
<evidence type="ECO:0000256" key="5">
    <source>
        <dbReference type="ARBA" id="ARBA00023054"/>
    </source>
</evidence>
<feature type="region of interest" description="Disordered" evidence="11">
    <location>
        <begin position="36"/>
        <end position="130"/>
    </location>
</feature>
<dbReference type="InterPro" id="IPR037027">
    <property type="entry name" value="YqgF/RNaseH-like_dom_sf"/>
</dbReference>
<dbReference type="SUPFAM" id="SSF53098">
    <property type="entry name" value="Ribonuclease H-like"/>
    <property type="match status" value="1"/>
</dbReference>
<dbReference type="Gene3D" id="1.10.10.650">
    <property type="entry name" value="RuvA domain 2-like"/>
    <property type="match status" value="1"/>
</dbReference>
<evidence type="ECO:0000259" key="12">
    <source>
        <dbReference type="PROSITE" id="PS50126"/>
    </source>
</evidence>
<dbReference type="Gene3D" id="1.10.10.2740">
    <property type="entry name" value="Spt6, Death-like domain"/>
    <property type="match status" value="1"/>
</dbReference>
<name>A0A8S1C1E7_9INSE</name>
<dbReference type="Pfam" id="PF00575">
    <property type="entry name" value="S1"/>
    <property type="match status" value="1"/>
</dbReference>
<feature type="region of interest" description="Disordered" evidence="11">
    <location>
        <begin position="144"/>
        <end position="286"/>
    </location>
</feature>
<dbReference type="SUPFAM" id="SSF158832">
    <property type="entry name" value="Tex N-terminal region-like"/>
    <property type="match status" value="1"/>
</dbReference>
<dbReference type="InterPro" id="IPR035018">
    <property type="entry name" value="Spt6_SH2_C"/>
</dbReference>
<dbReference type="Pfam" id="PF14641">
    <property type="entry name" value="HTH_44"/>
    <property type="match status" value="1"/>
</dbReference>
<dbReference type="SUPFAM" id="SSF47781">
    <property type="entry name" value="RuvA domain 2-like"/>
    <property type="match status" value="2"/>
</dbReference>
<dbReference type="InterPro" id="IPR023319">
    <property type="entry name" value="Tex-like_HTH_dom_sf"/>
</dbReference>
<dbReference type="EMBL" id="CADEPI010000010">
    <property type="protein sequence ID" value="CAB3362892.1"/>
    <property type="molecule type" value="Genomic_DNA"/>
</dbReference>
<evidence type="ECO:0000256" key="8">
    <source>
        <dbReference type="ARBA" id="ARBA00023242"/>
    </source>
</evidence>
<dbReference type="PANTHER" id="PTHR10145">
    <property type="entry name" value="TRANSCRIPTION ELONGATION FACTOR SPT6"/>
    <property type="match status" value="1"/>
</dbReference>
<feature type="compositionally biased region" description="Acidic residues" evidence="11">
    <location>
        <begin position="63"/>
        <end position="73"/>
    </location>
</feature>
<dbReference type="Gene3D" id="1.10.3500.10">
    <property type="entry name" value="Tex N-terminal region-like"/>
    <property type="match status" value="1"/>
</dbReference>
<dbReference type="InterPro" id="IPR028231">
    <property type="entry name" value="Spt6_YqgF"/>
</dbReference>
<dbReference type="Pfam" id="PF14632">
    <property type="entry name" value="SPT6_acidic"/>
    <property type="match status" value="1"/>
</dbReference>
<dbReference type="FunFam" id="3.30.505.10:FF:000089">
    <property type="entry name" value="Transcription elongation factor spt6"/>
    <property type="match status" value="1"/>
</dbReference>
<protein>
    <recommendedName>
        <fullName evidence="3">Transcription elongation factor SPT6</fullName>
    </recommendedName>
    <alternativeName>
        <fullName evidence="9">Transcription elongation factor spt6</fullName>
    </alternativeName>
</protein>
<dbReference type="InterPro" id="IPR012340">
    <property type="entry name" value="NA-bd_OB-fold"/>
</dbReference>
<evidence type="ECO:0000313" key="13">
    <source>
        <dbReference type="EMBL" id="CAB3362892.1"/>
    </source>
</evidence>
<organism evidence="13 14">
    <name type="scientific">Cloeon dipterum</name>
    <dbReference type="NCBI Taxonomy" id="197152"/>
    <lineage>
        <taxon>Eukaryota</taxon>
        <taxon>Metazoa</taxon>
        <taxon>Ecdysozoa</taxon>
        <taxon>Arthropoda</taxon>
        <taxon>Hexapoda</taxon>
        <taxon>Insecta</taxon>
        <taxon>Pterygota</taxon>
        <taxon>Palaeoptera</taxon>
        <taxon>Ephemeroptera</taxon>
        <taxon>Pisciforma</taxon>
        <taxon>Baetidae</taxon>
        <taxon>Cloeon</taxon>
    </lineage>
</organism>
<dbReference type="FunFam" id="1.10.10.2740:FF:000001">
    <property type="entry name" value="Transcription elongation factor spt6"/>
    <property type="match status" value="1"/>
</dbReference>
<accession>A0A8S1C1E7</accession>
<dbReference type="CDD" id="cd00164">
    <property type="entry name" value="S1_like"/>
    <property type="match status" value="1"/>
</dbReference>
<dbReference type="InterPro" id="IPR055179">
    <property type="entry name" value="Tex-like_central_region"/>
</dbReference>
<feature type="compositionally biased region" description="Polar residues" evidence="11">
    <location>
        <begin position="1685"/>
        <end position="1712"/>
    </location>
</feature>
<feature type="compositionally biased region" description="Basic and acidic residues" evidence="11">
    <location>
        <begin position="174"/>
        <end position="189"/>
    </location>
</feature>
<dbReference type="GO" id="GO:0008023">
    <property type="term" value="C:transcription elongation factor complex"/>
    <property type="evidence" value="ECO:0007669"/>
    <property type="project" value="TreeGrafter"/>
</dbReference>
<dbReference type="GO" id="GO:0140673">
    <property type="term" value="P:transcription elongation-coupled chromatin remodeling"/>
    <property type="evidence" value="ECO:0007669"/>
    <property type="project" value="InterPro"/>
</dbReference>
<keyword evidence="4" id="KW-0597">Phosphoprotein</keyword>
<comment type="function">
    <text evidence="10">Histone H3-H4 chaperone that plays a role in maintenance of chromatin structure during RNA polymerase II transcription elongation.</text>
</comment>
<evidence type="ECO:0000256" key="9">
    <source>
        <dbReference type="ARBA" id="ARBA00070625"/>
    </source>
</evidence>
<dbReference type="InterPro" id="IPR035420">
    <property type="entry name" value="Spt6_SH2"/>
</dbReference>
<dbReference type="InterPro" id="IPR041692">
    <property type="entry name" value="HHH_9"/>
</dbReference>
<feature type="compositionally biased region" description="Acidic residues" evidence="11">
    <location>
        <begin position="111"/>
        <end position="128"/>
    </location>
</feature>
<dbReference type="FunFam" id="3.30.505.10:FF:000030">
    <property type="entry name" value="Transcription elongation factor spt6"/>
    <property type="match status" value="1"/>
</dbReference>
<feature type="compositionally biased region" description="Acidic residues" evidence="11">
    <location>
        <begin position="190"/>
        <end position="215"/>
    </location>
</feature>
<dbReference type="Pfam" id="PF17674">
    <property type="entry name" value="HHH_9"/>
    <property type="match status" value="1"/>
</dbReference>
<feature type="compositionally biased region" description="Basic and acidic residues" evidence="11">
    <location>
        <begin position="74"/>
        <end position="84"/>
    </location>
</feature>
<evidence type="ECO:0000256" key="1">
    <source>
        <dbReference type="ARBA" id="ARBA00004123"/>
    </source>
</evidence>
<feature type="compositionally biased region" description="Acidic residues" evidence="11">
    <location>
        <begin position="149"/>
        <end position="158"/>
    </location>
</feature>
<dbReference type="FunFam" id="1.10.10.650:FF:000002">
    <property type="entry name" value="Transcription elongation factor spt6"/>
    <property type="match status" value="1"/>
</dbReference>
<dbReference type="OrthoDB" id="343921at2759"/>
<dbReference type="InterPro" id="IPR012337">
    <property type="entry name" value="RNaseH-like_sf"/>
</dbReference>